<feature type="region of interest" description="Disordered" evidence="1">
    <location>
        <begin position="88"/>
        <end position="158"/>
    </location>
</feature>
<evidence type="ECO:0000313" key="3">
    <source>
        <dbReference type="Proteomes" id="UP001302602"/>
    </source>
</evidence>
<dbReference type="AlphaFoldDB" id="A0AAN6TUM1"/>
<evidence type="ECO:0000313" key="2">
    <source>
        <dbReference type="EMBL" id="KAK4121052.1"/>
    </source>
</evidence>
<reference evidence="2" key="1">
    <citation type="journal article" date="2023" name="Mol. Phylogenet. Evol.">
        <title>Genome-scale phylogeny and comparative genomics of the fungal order Sordariales.</title>
        <authorList>
            <person name="Hensen N."/>
            <person name="Bonometti L."/>
            <person name="Westerberg I."/>
            <person name="Brannstrom I.O."/>
            <person name="Guillou S."/>
            <person name="Cros-Aarteil S."/>
            <person name="Calhoun S."/>
            <person name="Haridas S."/>
            <person name="Kuo A."/>
            <person name="Mondo S."/>
            <person name="Pangilinan J."/>
            <person name="Riley R."/>
            <person name="LaButti K."/>
            <person name="Andreopoulos B."/>
            <person name="Lipzen A."/>
            <person name="Chen C."/>
            <person name="Yan M."/>
            <person name="Daum C."/>
            <person name="Ng V."/>
            <person name="Clum A."/>
            <person name="Steindorff A."/>
            <person name="Ohm R.A."/>
            <person name="Martin F."/>
            <person name="Silar P."/>
            <person name="Natvig D.O."/>
            <person name="Lalanne C."/>
            <person name="Gautier V."/>
            <person name="Ament-Velasquez S.L."/>
            <person name="Kruys A."/>
            <person name="Hutchinson M.I."/>
            <person name="Powell A.J."/>
            <person name="Barry K."/>
            <person name="Miller A.N."/>
            <person name="Grigoriev I.V."/>
            <person name="Debuchy R."/>
            <person name="Gladieux P."/>
            <person name="Hiltunen Thoren M."/>
            <person name="Johannesson H."/>
        </authorList>
    </citation>
    <scope>NUCLEOTIDE SEQUENCE</scope>
    <source>
        <strain evidence="2">CBS 731.68</strain>
    </source>
</reference>
<keyword evidence="3" id="KW-1185">Reference proteome</keyword>
<feature type="compositionally biased region" description="Basic residues" evidence="1">
    <location>
        <begin position="128"/>
        <end position="140"/>
    </location>
</feature>
<gene>
    <name evidence="2" type="ORF">N657DRAFT_134515</name>
</gene>
<comment type="caution">
    <text evidence="2">The sequence shown here is derived from an EMBL/GenBank/DDBJ whole genome shotgun (WGS) entry which is preliminary data.</text>
</comment>
<dbReference type="Proteomes" id="UP001302602">
    <property type="component" value="Unassembled WGS sequence"/>
</dbReference>
<sequence length="158" mass="18275">MLLLEKVGGKQHWRYGTSNLIQMHLCSTQGLARLIHIRYESSAHLHLQRNNPCSPRSRLPRSTSQSYLNQYKSPYSIRWEKSFLTENAYHQQPPHRQPLTRGPITDRQTKTYVSVPSPPNRSFDKPRKANKHAASRHSWKRCGLSNEAEVTGDMSDQP</sequence>
<dbReference type="GeneID" id="87822659"/>
<dbReference type="RefSeq" id="XP_062644823.1">
    <property type="nucleotide sequence ID" value="XM_062785893.1"/>
</dbReference>
<protein>
    <submittedName>
        <fullName evidence="2">Uncharacterized protein</fullName>
    </submittedName>
</protein>
<name>A0AAN6TUM1_9PEZI</name>
<organism evidence="2 3">
    <name type="scientific">Parathielavia appendiculata</name>
    <dbReference type="NCBI Taxonomy" id="2587402"/>
    <lineage>
        <taxon>Eukaryota</taxon>
        <taxon>Fungi</taxon>
        <taxon>Dikarya</taxon>
        <taxon>Ascomycota</taxon>
        <taxon>Pezizomycotina</taxon>
        <taxon>Sordariomycetes</taxon>
        <taxon>Sordariomycetidae</taxon>
        <taxon>Sordariales</taxon>
        <taxon>Chaetomiaceae</taxon>
        <taxon>Parathielavia</taxon>
    </lineage>
</organism>
<accession>A0AAN6TUM1</accession>
<evidence type="ECO:0000256" key="1">
    <source>
        <dbReference type="SAM" id="MobiDB-lite"/>
    </source>
</evidence>
<proteinExistence type="predicted"/>
<dbReference type="EMBL" id="MU853235">
    <property type="protein sequence ID" value="KAK4121052.1"/>
    <property type="molecule type" value="Genomic_DNA"/>
</dbReference>
<reference evidence="2" key="2">
    <citation type="submission" date="2023-05" db="EMBL/GenBank/DDBJ databases">
        <authorList>
            <consortium name="Lawrence Berkeley National Laboratory"/>
            <person name="Steindorff A."/>
            <person name="Hensen N."/>
            <person name="Bonometti L."/>
            <person name="Westerberg I."/>
            <person name="Brannstrom I.O."/>
            <person name="Guillou S."/>
            <person name="Cros-Aarteil S."/>
            <person name="Calhoun S."/>
            <person name="Haridas S."/>
            <person name="Kuo A."/>
            <person name="Mondo S."/>
            <person name="Pangilinan J."/>
            <person name="Riley R."/>
            <person name="Labutti K."/>
            <person name="Andreopoulos B."/>
            <person name="Lipzen A."/>
            <person name="Chen C."/>
            <person name="Yanf M."/>
            <person name="Daum C."/>
            <person name="Ng V."/>
            <person name="Clum A."/>
            <person name="Ohm R."/>
            <person name="Martin F."/>
            <person name="Silar P."/>
            <person name="Natvig D."/>
            <person name="Lalanne C."/>
            <person name="Gautier V."/>
            <person name="Ament-Velasquez S.L."/>
            <person name="Kruys A."/>
            <person name="Hutchinson M.I."/>
            <person name="Powell A.J."/>
            <person name="Barry K."/>
            <person name="Miller A.N."/>
            <person name="Grigoriev I.V."/>
            <person name="Debuchy R."/>
            <person name="Gladieux P."/>
            <person name="Thoren M.H."/>
            <person name="Johannesson H."/>
        </authorList>
    </citation>
    <scope>NUCLEOTIDE SEQUENCE</scope>
    <source>
        <strain evidence="2">CBS 731.68</strain>
    </source>
</reference>